<dbReference type="InterPro" id="IPR025528">
    <property type="entry name" value="BrnA_antitoxin"/>
</dbReference>
<dbReference type="AlphaFoldDB" id="A0A1H1D8Z3"/>
<gene>
    <name evidence="1" type="ORF">SAMN05445850_1561</name>
</gene>
<sequence>MKKQPKLIRNTPEEEAAIARGIAADPDTFEPTDEQFAQMKRRGGRPKLANPKVAVTVRYDADIVDRFKESGEGWQTRMNNALRDWLKTHHA</sequence>
<evidence type="ECO:0000313" key="2">
    <source>
        <dbReference type="Proteomes" id="UP000199365"/>
    </source>
</evidence>
<dbReference type="RefSeq" id="WP_090802433.1">
    <property type="nucleotide sequence ID" value="NZ_FNKX01000001.1"/>
</dbReference>
<dbReference type="Pfam" id="PF14384">
    <property type="entry name" value="BrnA_antitoxin"/>
    <property type="match status" value="1"/>
</dbReference>
<protein>
    <submittedName>
        <fullName evidence="1">Uncharacterized conserved protein, DUF4415 family</fullName>
    </submittedName>
</protein>
<name>A0A1H1D8Z3_9BURK</name>
<evidence type="ECO:0000313" key="1">
    <source>
        <dbReference type="EMBL" id="SDQ72922.1"/>
    </source>
</evidence>
<dbReference type="Proteomes" id="UP000199365">
    <property type="component" value="Unassembled WGS sequence"/>
</dbReference>
<dbReference type="STRING" id="157910.SAMN05445850_1561"/>
<dbReference type="EMBL" id="FNKX01000001">
    <property type="protein sequence ID" value="SDQ72922.1"/>
    <property type="molecule type" value="Genomic_DNA"/>
</dbReference>
<accession>A0A1H1D8Z3</accession>
<organism evidence="1 2">
    <name type="scientific">Paraburkholderia tuberum</name>
    <dbReference type="NCBI Taxonomy" id="157910"/>
    <lineage>
        <taxon>Bacteria</taxon>
        <taxon>Pseudomonadati</taxon>
        <taxon>Pseudomonadota</taxon>
        <taxon>Betaproteobacteria</taxon>
        <taxon>Burkholderiales</taxon>
        <taxon>Burkholderiaceae</taxon>
        <taxon>Paraburkholderia</taxon>
    </lineage>
</organism>
<keyword evidence="2" id="KW-1185">Reference proteome</keyword>
<proteinExistence type="predicted"/>
<reference evidence="2" key="1">
    <citation type="submission" date="2016-10" db="EMBL/GenBank/DDBJ databases">
        <authorList>
            <person name="Varghese N."/>
            <person name="Submissions S."/>
        </authorList>
    </citation>
    <scope>NUCLEOTIDE SEQUENCE [LARGE SCALE GENOMIC DNA]</scope>
    <source>
        <strain evidence="2">DUS833</strain>
    </source>
</reference>